<evidence type="ECO:0000256" key="13">
    <source>
        <dbReference type="SAM" id="MobiDB-lite"/>
    </source>
</evidence>
<feature type="compositionally biased region" description="Basic residues" evidence="13">
    <location>
        <begin position="490"/>
        <end position="499"/>
    </location>
</feature>
<dbReference type="GO" id="GO:0003724">
    <property type="term" value="F:RNA helicase activity"/>
    <property type="evidence" value="ECO:0007669"/>
    <property type="project" value="UniProtKB-EC"/>
</dbReference>
<evidence type="ECO:0000256" key="9">
    <source>
        <dbReference type="ARBA" id="ARBA00024367"/>
    </source>
</evidence>
<comment type="function">
    <text evidence="7">ATP-dependent RNA helicase involved in 40S ribosomal subunit biogenesis. Required for the processing and cleavage of 35S pre-rRNA at sites A0, A1, and A2, leading to mature 18S rRNA.</text>
</comment>
<protein>
    <recommendedName>
        <fullName evidence="10">ATP-dependent RNA helicase ROK1</fullName>
        <ecNumber evidence="1">3.6.4.13</ecNumber>
    </recommendedName>
    <alternativeName>
        <fullName evidence="11">ATP-dependent RNA helicase rok1</fullName>
    </alternativeName>
</protein>
<keyword evidence="6" id="KW-0694">RNA-binding</keyword>
<dbReference type="PANTHER" id="PTHR47959">
    <property type="entry name" value="ATP-DEPENDENT RNA HELICASE RHLE-RELATED"/>
    <property type="match status" value="1"/>
</dbReference>
<dbReference type="PROSITE" id="PS51192">
    <property type="entry name" value="HELICASE_ATP_BIND_1"/>
    <property type="match status" value="1"/>
</dbReference>
<evidence type="ECO:0000256" key="5">
    <source>
        <dbReference type="ARBA" id="ARBA00022840"/>
    </source>
</evidence>
<dbReference type="GO" id="GO:0030490">
    <property type="term" value="P:maturation of SSU-rRNA"/>
    <property type="evidence" value="ECO:0007669"/>
    <property type="project" value="InterPro"/>
</dbReference>
<evidence type="ECO:0000256" key="3">
    <source>
        <dbReference type="ARBA" id="ARBA00022801"/>
    </source>
</evidence>
<feature type="non-terminal residue" evidence="16">
    <location>
        <position position="1"/>
    </location>
</feature>
<name>A0A6A7C3F0_9PEZI</name>
<feature type="region of interest" description="Disordered" evidence="13">
    <location>
        <begin position="1"/>
        <end position="35"/>
    </location>
</feature>
<dbReference type="GO" id="GO:0016787">
    <property type="term" value="F:hydrolase activity"/>
    <property type="evidence" value="ECO:0007669"/>
    <property type="project" value="UniProtKB-KW"/>
</dbReference>
<accession>A0A6A7C3F0</accession>
<dbReference type="PANTHER" id="PTHR47959:SF15">
    <property type="entry name" value="RNA HELICASE"/>
    <property type="match status" value="1"/>
</dbReference>
<proteinExistence type="inferred from homology"/>
<dbReference type="InterPro" id="IPR027417">
    <property type="entry name" value="P-loop_NTPase"/>
</dbReference>
<dbReference type="GO" id="GO:0005524">
    <property type="term" value="F:ATP binding"/>
    <property type="evidence" value="ECO:0007669"/>
    <property type="project" value="UniProtKB-KW"/>
</dbReference>
<dbReference type="CDD" id="cd17957">
    <property type="entry name" value="DEADc_DDX52"/>
    <property type="match status" value="1"/>
</dbReference>
<gene>
    <name evidence="16" type="ORF">K470DRAFT_200650</name>
</gene>
<dbReference type="SUPFAM" id="SSF52540">
    <property type="entry name" value="P-loop containing nucleoside triphosphate hydrolases"/>
    <property type="match status" value="1"/>
</dbReference>
<dbReference type="InterPro" id="IPR044764">
    <property type="entry name" value="DDX52/Rok1_DEADc"/>
</dbReference>
<keyword evidence="4" id="KW-0347">Helicase</keyword>
<comment type="catalytic activity">
    <reaction evidence="12">
        <text>ATP + H2O = ADP + phosphate + H(+)</text>
        <dbReference type="Rhea" id="RHEA:13065"/>
        <dbReference type="ChEBI" id="CHEBI:15377"/>
        <dbReference type="ChEBI" id="CHEBI:15378"/>
        <dbReference type="ChEBI" id="CHEBI:30616"/>
        <dbReference type="ChEBI" id="CHEBI:43474"/>
        <dbReference type="ChEBI" id="CHEBI:456216"/>
        <dbReference type="EC" id="3.6.4.13"/>
    </reaction>
</comment>
<evidence type="ECO:0000256" key="8">
    <source>
        <dbReference type="ARBA" id="ARBA00024355"/>
    </source>
</evidence>
<keyword evidence="3 16" id="KW-0378">Hydrolase</keyword>
<dbReference type="Pfam" id="PF00271">
    <property type="entry name" value="Helicase_C"/>
    <property type="match status" value="1"/>
</dbReference>
<evidence type="ECO:0000256" key="2">
    <source>
        <dbReference type="ARBA" id="ARBA00022741"/>
    </source>
</evidence>
<keyword evidence="17" id="KW-1185">Reference proteome</keyword>
<dbReference type="PROSITE" id="PS51194">
    <property type="entry name" value="HELICASE_CTER"/>
    <property type="match status" value="1"/>
</dbReference>
<dbReference type="InterPro" id="IPR050079">
    <property type="entry name" value="DEAD_box_RNA_helicase"/>
</dbReference>
<reference evidence="16" key="1">
    <citation type="journal article" date="2020" name="Stud. Mycol.">
        <title>101 Dothideomycetes genomes: a test case for predicting lifestyles and emergence of pathogens.</title>
        <authorList>
            <person name="Haridas S."/>
            <person name="Albert R."/>
            <person name="Binder M."/>
            <person name="Bloem J."/>
            <person name="Labutti K."/>
            <person name="Salamov A."/>
            <person name="Andreopoulos B."/>
            <person name="Baker S."/>
            <person name="Barry K."/>
            <person name="Bills G."/>
            <person name="Bluhm B."/>
            <person name="Cannon C."/>
            <person name="Castanera R."/>
            <person name="Culley D."/>
            <person name="Daum C."/>
            <person name="Ezra D."/>
            <person name="Gonzalez J."/>
            <person name="Henrissat B."/>
            <person name="Kuo A."/>
            <person name="Liang C."/>
            <person name="Lipzen A."/>
            <person name="Lutzoni F."/>
            <person name="Magnuson J."/>
            <person name="Mondo S."/>
            <person name="Nolan M."/>
            <person name="Ohm R."/>
            <person name="Pangilinan J."/>
            <person name="Park H.-J."/>
            <person name="Ramirez L."/>
            <person name="Alfaro M."/>
            <person name="Sun H."/>
            <person name="Tritt A."/>
            <person name="Yoshinaga Y."/>
            <person name="Zwiers L.-H."/>
            <person name="Turgeon B."/>
            <person name="Goodwin S."/>
            <person name="Spatafora J."/>
            <person name="Crous P."/>
            <person name="Grigoriev I."/>
        </authorList>
    </citation>
    <scope>NUCLEOTIDE SEQUENCE</scope>
    <source>
        <strain evidence="16">CBS 480.64</strain>
    </source>
</reference>
<dbReference type="SMART" id="SM00487">
    <property type="entry name" value="DEXDc"/>
    <property type="match status" value="1"/>
</dbReference>
<evidence type="ECO:0000256" key="10">
    <source>
        <dbReference type="ARBA" id="ARBA00024410"/>
    </source>
</evidence>
<sequence length="499" mass="55545">SNLKRPRDNQEPQATEKKRQKTSAAPQLPPLSPDETKKLLREHKIKVKWLNAGKKELEYPTPLRTFGELRDHGIARKLVSNVEDQGFSQPSDVQMVALPLLLKHPTRNLLTVAPTGSGKTLAFMLPLIHQLSHSQLTPTTKAVVLAPTKELVGQIVNESQRWAAGTSVRISQVRKGMKLPGEEGATVKSHILISTPGILWSMLEQNDNITLSTVEHLVLDEGDILLDRLFRDQTVAIWNRLPSSIQVSLWSATMGSNIEELVQTKLDQPVMRLVVGIKGSAVANVEHRLIYAATERGKLMGLRQLLHPLGQTNSLPPLPYLVFTQTIERAAALHSELRYDIPPEAGGSRRLAVLHAELSSTAREDVMKRFRAAEIWVLITTDILARGMDFRGVNAVVNYDIPTSGAAYVHRVGRTGRAGRSGVAITLCAKEDLDVLKPLVQIAGKEEWLKALPKPDKRTKEKLKKHGLEGRNKRISTKSGYERKVENKKKGYLSKKRKD</sequence>
<dbReference type="InterPro" id="IPR011545">
    <property type="entry name" value="DEAD/DEAH_box_helicase_dom"/>
</dbReference>
<evidence type="ECO:0000259" key="15">
    <source>
        <dbReference type="PROSITE" id="PS51194"/>
    </source>
</evidence>
<dbReference type="InterPro" id="IPR001650">
    <property type="entry name" value="Helicase_C-like"/>
</dbReference>
<evidence type="ECO:0000256" key="6">
    <source>
        <dbReference type="ARBA" id="ARBA00022884"/>
    </source>
</evidence>
<dbReference type="AlphaFoldDB" id="A0A6A7C3F0"/>
<evidence type="ECO:0000259" key="14">
    <source>
        <dbReference type="PROSITE" id="PS51192"/>
    </source>
</evidence>
<dbReference type="GO" id="GO:0003723">
    <property type="term" value="F:RNA binding"/>
    <property type="evidence" value="ECO:0007669"/>
    <property type="project" value="UniProtKB-KW"/>
</dbReference>
<dbReference type="Pfam" id="PF00270">
    <property type="entry name" value="DEAD"/>
    <property type="match status" value="1"/>
</dbReference>
<feature type="domain" description="Helicase C-terminal" evidence="15">
    <location>
        <begin position="301"/>
        <end position="460"/>
    </location>
</feature>
<feature type="compositionally biased region" description="Basic and acidic residues" evidence="13">
    <location>
        <begin position="480"/>
        <end position="489"/>
    </location>
</feature>
<evidence type="ECO:0000256" key="1">
    <source>
        <dbReference type="ARBA" id="ARBA00012552"/>
    </source>
</evidence>
<keyword evidence="5" id="KW-0067">ATP-binding</keyword>
<dbReference type="Gene3D" id="3.40.50.300">
    <property type="entry name" value="P-loop containing nucleotide triphosphate hydrolases"/>
    <property type="match status" value="2"/>
</dbReference>
<comment type="subunit">
    <text evidence="9">Interacts with the U3 snoRNA and is associated with the 90S and 40S pre-ribosomes.</text>
</comment>
<dbReference type="InterPro" id="IPR014001">
    <property type="entry name" value="Helicase_ATP-bd"/>
</dbReference>
<feature type="compositionally biased region" description="Basic and acidic residues" evidence="13">
    <location>
        <begin position="1"/>
        <end position="17"/>
    </location>
</feature>
<evidence type="ECO:0000256" key="12">
    <source>
        <dbReference type="ARBA" id="ARBA00047984"/>
    </source>
</evidence>
<organism evidence="16 17">
    <name type="scientific">Piedraia hortae CBS 480.64</name>
    <dbReference type="NCBI Taxonomy" id="1314780"/>
    <lineage>
        <taxon>Eukaryota</taxon>
        <taxon>Fungi</taxon>
        <taxon>Dikarya</taxon>
        <taxon>Ascomycota</taxon>
        <taxon>Pezizomycotina</taxon>
        <taxon>Dothideomycetes</taxon>
        <taxon>Dothideomycetidae</taxon>
        <taxon>Capnodiales</taxon>
        <taxon>Piedraiaceae</taxon>
        <taxon>Piedraia</taxon>
    </lineage>
</organism>
<dbReference type="Proteomes" id="UP000799421">
    <property type="component" value="Unassembled WGS sequence"/>
</dbReference>
<evidence type="ECO:0000313" key="17">
    <source>
        <dbReference type="Proteomes" id="UP000799421"/>
    </source>
</evidence>
<evidence type="ECO:0000256" key="11">
    <source>
        <dbReference type="ARBA" id="ARBA00024419"/>
    </source>
</evidence>
<dbReference type="CDD" id="cd18787">
    <property type="entry name" value="SF2_C_DEAD"/>
    <property type="match status" value="1"/>
</dbReference>
<dbReference type="OrthoDB" id="360161at2759"/>
<comment type="similarity">
    <text evidence="8">Belongs to the DEAD box helicase family. DDX52/ROK1 subfamily.</text>
</comment>
<dbReference type="GO" id="GO:0005829">
    <property type="term" value="C:cytosol"/>
    <property type="evidence" value="ECO:0007669"/>
    <property type="project" value="TreeGrafter"/>
</dbReference>
<feature type="domain" description="Helicase ATP-binding" evidence="14">
    <location>
        <begin position="100"/>
        <end position="272"/>
    </location>
</feature>
<feature type="non-terminal residue" evidence="16">
    <location>
        <position position="499"/>
    </location>
</feature>
<dbReference type="EC" id="3.6.4.13" evidence="1"/>
<evidence type="ECO:0000256" key="7">
    <source>
        <dbReference type="ARBA" id="ARBA00024310"/>
    </source>
</evidence>
<dbReference type="EMBL" id="MU005968">
    <property type="protein sequence ID" value="KAF2862041.1"/>
    <property type="molecule type" value="Genomic_DNA"/>
</dbReference>
<evidence type="ECO:0000313" key="16">
    <source>
        <dbReference type="EMBL" id="KAF2862041.1"/>
    </source>
</evidence>
<keyword evidence="2" id="KW-0547">Nucleotide-binding</keyword>
<feature type="region of interest" description="Disordered" evidence="13">
    <location>
        <begin position="453"/>
        <end position="499"/>
    </location>
</feature>
<evidence type="ECO:0000256" key="4">
    <source>
        <dbReference type="ARBA" id="ARBA00022806"/>
    </source>
</evidence>
<dbReference type="SMART" id="SM00490">
    <property type="entry name" value="HELICc"/>
    <property type="match status" value="1"/>
</dbReference>